<dbReference type="InterPro" id="IPR031807">
    <property type="entry name" value="HicB-like"/>
</dbReference>
<protein>
    <submittedName>
        <fullName evidence="2">Putative RNase H-like HicB family nuclease</fullName>
    </submittedName>
</protein>
<evidence type="ECO:0000313" key="3">
    <source>
        <dbReference type="Proteomes" id="UP000247612"/>
    </source>
</evidence>
<dbReference type="STRING" id="1034346.GCA_000313565_00192"/>
<organism evidence="2 3">
    <name type="scientific">Dielma fastidiosa</name>
    <dbReference type="NCBI Taxonomy" id="1034346"/>
    <lineage>
        <taxon>Bacteria</taxon>
        <taxon>Bacillati</taxon>
        <taxon>Bacillota</taxon>
        <taxon>Erysipelotrichia</taxon>
        <taxon>Erysipelotrichales</taxon>
        <taxon>Erysipelotrichaceae</taxon>
        <taxon>Dielma</taxon>
    </lineage>
</organism>
<keyword evidence="3" id="KW-1185">Reference proteome</keyword>
<dbReference type="Proteomes" id="UP000247612">
    <property type="component" value="Unassembled WGS sequence"/>
</dbReference>
<accession>A0A318L0W3</accession>
<name>A0A318L0W3_9FIRM</name>
<evidence type="ECO:0000313" key="2">
    <source>
        <dbReference type="EMBL" id="PXX81585.1"/>
    </source>
</evidence>
<dbReference type="AlphaFoldDB" id="A0A318L0W3"/>
<feature type="domain" description="HicB-like antitoxin of toxin-antitoxin system" evidence="1">
    <location>
        <begin position="5"/>
        <end position="106"/>
    </location>
</feature>
<comment type="caution">
    <text evidence="2">The sequence shown here is derived from an EMBL/GenBank/DDBJ whole genome shotgun (WGS) entry which is preliminary data.</text>
</comment>
<gene>
    <name evidence="2" type="ORF">DES51_101195</name>
</gene>
<dbReference type="InterPro" id="IPR035069">
    <property type="entry name" value="TTHA1013/TTHA0281-like"/>
</dbReference>
<dbReference type="Gene3D" id="3.30.160.250">
    <property type="match status" value="1"/>
</dbReference>
<dbReference type="RefSeq" id="WP_022936500.1">
    <property type="nucleotide sequence ID" value="NZ_CABKRQ010000001.1"/>
</dbReference>
<reference evidence="2 3" key="1">
    <citation type="submission" date="2018-05" db="EMBL/GenBank/DDBJ databases">
        <title>Genomic Encyclopedia of Type Strains, Phase IV (KMG-IV): sequencing the most valuable type-strain genomes for metagenomic binning, comparative biology and taxonomic classification.</title>
        <authorList>
            <person name="Goeker M."/>
        </authorList>
    </citation>
    <scope>NUCLEOTIDE SEQUENCE [LARGE SCALE GENOMIC DNA]</scope>
    <source>
        <strain evidence="2 3">JC118</strain>
    </source>
</reference>
<evidence type="ECO:0000259" key="1">
    <source>
        <dbReference type="Pfam" id="PF15919"/>
    </source>
</evidence>
<sequence length="129" mass="14375">MKYVYPAIFTPIENGEFDVKIPDLPGCRTCGKDLADAIFMAEDAIAMWLWDAESKSESIPAATALPIVAAPQFVNYIVADTDEYRKKHDNRAVKKTLSIPSWLNSQAEQAGVNFSQVLQDALKKRLNVE</sequence>
<dbReference type="SUPFAM" id="SSF143100">
    <property type="entry name" value="TTHA1013/TTHA0281-like"/>
    <property type="match status" value="1"/>
</dbReference>
<proteinExistence type="predicted"/>
<dbReference type="Pfam" id="PF15919">
    <property type="entry name" value="HicB_lk_antitox"/>
    <property type="match status" value="1"/>
</dbReference>
<dbReference type="EMBL" id="QJKH01000001">
    <property type="protein sequence ID" value="PXX81585.1"/>
    <property type="molecule type" value="Genomic_DNA"/>
</dbReference>
<dbReference type="OrthoDB" id="5419659at2"/>